<dbReference type="CDD" id="cd00093">
    <property type="entry name" value="HTH_XRE"/>
    <property type="match status" value="1"/>
</dbReference>
<organism evidence="2 3">
    <name type="scientific">Micrococcus luteus</name>
    <name type="common">Micrococcus lysodeikticus</name>
    <dbReference type="NCBI Taxonomy" id="1270"/>
    <lineage>
        <taxon>Bacteria</taxon>
        <taxon>Bacillati</taxon>
        <taxon>Actinomycetota</taxon>
        <taxon>Actinomycetes</taxon>
        <taxon>Micrococcales</taxon>
        <taxon>Micrococcaceae</taxon>
        <taxon>Micrococcus</taxon>
    </lineage>
</organism>
<evidence type="ECO:0000313" key="2">
    <source>
        <dbReference type="EMBL" id="MCV7628607.1"/>
    </source>
</evidence>
<gene>
    <name evidence="2" type="ORF">M3A82_004525</name>
</gene>
<dbReference type="EMBL" id="JALXKZ020000006">
    <property type="protein sequence ID" value="MCV7628607.1"/>
    <property type="molecule type" value="Genomic_DNA"/>
</dbReference>
<name>A0AAP3AJM9_MICLU</name>
<accession>A0AAP3AJM9</accession>
<evidence type="ECO:0000259" key="1">
    <source>
        <dbReference type="PROSITE" id="PS50943"/>
    </source>
</evidence>
<sequence>MTRQKQLILQIRSRLALADKSMGDLGEALGLSRASVSARMNGHRDFSFSELETVADFLGVPMRDLFAFDAEVVGR</sequence>
<dbReference type="GO" id="GO:0003677">
    <property type="term" value="F:DNA binding"/>
    <property type="evidence" value="ECO:0007669"/>
    <property type="project" value="InterPro"/>
</dbReference>
<dbReference type="AlphaFoldDB" id="A0AAP3AJM9"/>
<dbReference type="InterPro" id="IPR010982">
    <property type="entry name" value="Lambda_DNA-bd_dom_sf"/>
</dbReference>
<dbReference type="Gene3D" id="1.10.260.40">
    <property type="entry name" value="lambda repressor-like DNA-binding domains"/>
    <property type="match status" value="1"/>
</dbReference>
<dbReference type="SMART" id="SM00530">
    <property type="entry name" value="HTH_XRE"/>
    <property type="match status" value="1"/>
</dbReference>
<protein>
    <submittedName>
        <fullName evidence="2">Helix-turn-helix transcriptional regulator</fullName>
    </submittedName>
</protein>
<comment type="caution">
    <text evidence="2">The sequence shown here is derived from an EMBL/GenBank/DDBJ whole genome shotgun (WGS) entry which is preliminary data.</text>
</comment>
<dbReference type="InterPro" id="IPR001387">
    <property type="entry name" value="Cro/C1-type_HTH"/>
</dbReference>
<dbReference type="SUPFAM" id="SSF47413">
    <property type="entry name" value="lambda repressor-like DNA-binding domains"/>
    <property type="match status" value="1"/>
</dbReference>
<dbReference type="RefSeq" id="WP_180952470.1">
    <property type="nucleotide sequence ID" value="NZ_CP082331.1"/>
</dbReference>
<proteinExistence type="predicted"/>
<dbReference type="Pfam" id="PF01381">
    <property type="entry name" value="HTH_3"/>
    <property type="match status" value="1"/>
</dbReference>
<evidence type="ECO:0000313" key="3">
    <source>
        <dbReference type="Proteomes" id="UP001205867"/>
    </source>
</evidence>
<dbReference type="Proteomes" id="UP001205867">
    <property type="component" value="Unassembled WGS sequence"/>
</dbReference>
<reference evidence="2" key="1">
    <citation type="submission" date="2023-06" db="EMBL/GenBank/DDBJ databases">
        <title>lsaBGC provides a comprehensive framework for evolutionary analysis of biosynthetic gene clusters within focal taxa.</title>
        <authorList>
            <person name="Salamzade R."/>
            <person name="Sandstrom S."/>
            <person name="Kalan L.R."/>
        </authorList>
    </citation>
    <scope>NUCLEOTIDE SEQUENCE</scope>
    <source>
        <strain evidence="2">P3-SID899</strain>
    </source>
</reference>
<dbReference type="PROSITE" id="PS50943">
    <property type="entry name" value="HTH_CROC1"/>
    <property type="match status" value="1"/>
</dbReference>
<feature type="domain" description="HTH cro/C1-type" evidence="1">
    <location>
        <begin position="11"/>
        <end position="65"/>
    </location>
</feature>